<keyword evidence="1" id="KW-0004">4Fe-4S</keyword>
<keyword evidence="5" id="KW-0408">Iron</keyword>
<dbReference type="SUPFAM" id="SSF56014">
    <property type="entry name" value="Nitrite and sulphite reductase 4Fe-4S domain-like"/>
    <property type="match status" value="2"/>
</dbReference>
<dbReference type="GO" id="GO:0046872">
    <property type="term" value="F:metal ion binding"/>
    <property type="evidence" value="ECO:0007669"/>
    <property type="project" value="UniProtKB-KW"/>
</dbReference>
<dbReference type="InterPro" id="IPR036136">
    <property type="entry name" value="Nit/Sulf_reduc_fer-like_dom_sf"/>
</dbReference>
<name>A0A0F9GK05_9ZZZZ</name>
<feature type="non-terminal residue" evidence="9">
    <location>
        <position position="1"/>
    </location>
</feature>
<proteinExistence type="predicted"/>
<evidence type="ECO:0000259" key="8">
    <source>
        <dbReference type="Pfam" id="PF03460"/>
    </source>
</evidence>
<evidence type="ECO:0000259" key="7">
    <source>
        <dbReference type="Pfam" id="PF01077"/>
    </source>
</evidence>
<reference evidence="9" key="1">
    <citation type="journal article" date="2015" name="Nature">
        <title>Complex archaea that bridge the gap between prokaryotes and eukaryotes.</title>
        <authorList>
            <person name="Spang A."/>
            <person name="Saw J.H."/>
            <person name="Jorgensen S.L."/>
            <person name="Zaremba-Niedzwiedzka K."/>
            <person name="Martijn J."/>
            <person name="Lind A.E."/>
            <person name="van Eijk R."/>
            <person name="Schleper C."/>
            <person name="Guy L."/>
            <person name="Ettema T.J."/>
        </authorList>
    </citation>
    <scope>NUCLEOTIDE SEQUENCE</scope>
</reference>
<protein>
    <recommendedName>
        <fullName evidence="10">Nitrite/sulphite reductase 4Fe-4S domain-containing protein</fullName>
    </recommendedName>
</protein>
<dbReference type="PANTHER" id="PTHR32439">
    <property type="entry name" value="FERREDOXIN--NITRITE REDUCTASE, CHLOROPLASTIC"/>
    <property type="match status" value="1"/>
</dbReference>
<keyword evidence="2" id="KW-0349">Heme</keyword>
<feature type="domain" description="Nitrite/Sulfite reductase ferredoxin-like" evidence="8">
    <location>
        <begin position="144"/>
        <end position="209"/>
    </location>
</feature>
<comment type="caution">
    <text evidence="9">The sequence shown here is derived from an EMBL/GenBank/DDBJ whole genome shotgun (WGS) entry which is preliminary data.</text>
</comment>
<evidence type="ECO:0000256" key="5">
    <source>
        <dbReference type="ARBA" id="ARBA00023004"/>
    </source>
</evidence>
<feature type="domain" description="Nitrite/sulphite reductase 4Fe-4S" evidence="7">
    <location>
        <begin position="222"/>
        <end position="359"/>
    </location>
</feature>
<evidence type="ECO:0000256" key="3">
    <source>
        <dbReference type="ARBA" id="ARBA00022723"/>
    </source>
</evidence>
<dbReference type="AlphaFoldDB" id="A0A0F9GK05"/>
<evidence type="ECO:0000256" key="2">
    <source>
        <dbReference type="ARBA" id="ARBA00022617"/>
    </source>
</evidence>
<dbReference type="EMBL" id="LAZR01019909">
    <property type="protein sequence ID" value="KKL90806.1"/>
    <property type="molecule type" value="Genomic_DNA"/>
</dbReference>
<accession>A0A0F9GK05</accession>
<dbReference type="GO" id="GO:0020037">
    <property type="term" value="F:heme binding"/>
    <property type="evidence" value="ECO:0007669"/>
    <property type="project" value="InterPro"/>
</dbReference>
<sequence>GFIAKVKRENGREVRGFELRVGGGLSTMPRQADVIYDFVPVENGEYIRVTEAMIKVFDKEGGLPNFLRKNMAKARVKFLIKKIGIEEFRRQVEEELAQPWAKEPLDMEALTQLAPEGPTVGEPPANGRQPAPEFDRWLKTNVRRQRQEDHVAITVTVPMGNLSPEQFRGLAEIMRRFSGGSARTQQNQNLVLRWVREDALPALHAELTAIGLGAPEAGLIADVVACPGTDSCKMGITSSQGEGYALRDAIMEMGDDDPLVQEITVKVSGCPNGCAMHHLAAIGLQGSSFKAGQTQIPCYDIFLGGGNYIGGGKFGTRVARIPVKRTPPAIKKIISVYMEERQDGESFLDYIDRVGPKYFEPILTEFREVGPISEEIDVYMDWGKDELFEVIRGEGECAL</sequence>
<dbReference type="PANTHER" id="PTHR32439:SF9">
    <property type="entry name" value="BLR3264 PROTEIN"/>
    <property type="match status" value="1"/>
</dbReference>
<evidence type="ECO:0000256" key="4">
    <source>
        <dbReference type="ARBA" id="ARBA00023002"/>
    </source>
</evidence>
<dbReference type="GO" id="GO:0051539">
    <property type="term" value="F:4 iron, 4 sulfur cluster binding"/>
    <property type="evidence" value="ECO:0007669"/>
    <property type="project" value="UniProtKB-KW"/>
</dbReference>
<dbReference type="Gene3D" id="3.90.480.20">
    <property type="match status" value="1"/>
</dbReference>
<dbReference type="InterPro" id="IPR005117">
    <property type="entry name" value="NiRdtase/SiRdtase_haem-b_fer"/>
</dbReference>
<keyword evidence="4" id="KW-0560">Oxidoreductase</keyword>
<dbReference type="InterPro" id="IPR051329">
    <property type="entry name" value="NIR_SIR_4Fe-4S"/>
</dbReference>
<evidence type="ECO:0000256" key="6">
    <source>
        <dbReference type="ARBA" id="ARBA00023014"/>
    </source>
</evidence>
<keyword evidence="3" id="KW-0479">Metal-binding</keyword>
<organism evidence="9">
    <name type="scientific">marine sediment metagenome</name>
    <dbReference type="NCBI Taxonomy" id="412755"/>
    <lineage>
        <taxon>unclassified sequences</taxon>
        <taxon>metagenomes</taxon>
        <taxon>ecological metagenomes</taxon>
    </lineage>
</organism>
<dbReference type="Pfam" id="PF03460">
    <property type="entry name" value="NIR_SIR_ferr"/>
    <property type="match status" value="1"/>
</dbReference>
<gene>
    <name evidence="9" type="ORF">LCGC14_1900990</name>
</gene>
<dbReference type="Gene3D" id="3.30.413.10">
    <property type="entry name" value="Sulfite Reductase Hemoprotein, domain 1"/>
    <property type="match status" value="2"/>
</dbReference>
<dbReference type="SUPFAM" id="SSF55124">
    <property type="entry name" value="Nitrite/Sulfite reductase N-terminal domain-like"/>
    <property type="match status" value="1"/>
</dbReference>
<evidence type="ECO:0000256" key="1">
    <source>
        <dbReference type="ARBA" id="ARBA00022485"/>
    </source>
</evidence>
<keyword evidence="6" id="KW-0411">Iron-sulfur</keyword>
<evidence type="ECO:0008006" key="10">
    <source>
        <dbReference type="Google" id="ProtNLM"/>
    </source>
</evidence>
<dbReference type="InterPro" id="IPR045854">
    <property type="entry name" value="NO2/SO3_Rdtase_4Fe4S_sf"/>
</dbReference>
<dbReference type="Pfam" id="PF01077">
    <property type="entry name" value="NIR_SIR"/>
    <property type="match status" value="2"/>
</dbReference>
<dbReference type="InterPro" id="IPR006066">
    <property type="entry name" value="NO2/SO3_Rdtase_FeS/sirohaem_BS"/>
</dbReference>
<evidence type="ECO:0000313" key="9">
    <source>
        <dbReference type="EMBL" id="KKL90806.1"/>
    </source>
</evidence>
<feature type="domain" description="Nitrite/sulphite reductase 4Fe-4S" evidence="7">
    <location>
        <begin position="12"/>
        <end position="98"/>
    </location>
</feature>
<dbReference type="PRINTS" id="PR00397">
    <property type="entry name" value="SIROHAEM"/>
</dbReference>
<dbReference type="GO" id="GO:0016491">
    <property type="term" value="F:oxidoreductase activity"/>
    <property type="evidence" value="ECO:0007669"/>
    <property type="project" value="UniProtKB-KW"/>
</dbReference>
<dbReference type="InterPro" id="IPR006067">
    <property type="entry name" value="NO2/SO3_Rdtase_4Fe4S_dom"/>
</dbReference>